<evidence type="ECO:0000256" key="1">
    <source>
        <dbReference type="SAM" id="Phobius"/>
    </source>
</evidence>
<evidence type="ECO:0000313" key="2">
    <source>
        <dbReference type="EMBL" id="KKL46531.1"/>
    </source>
</evidence>
<reference evidence="2" key="1">
    <citation type="journal article" date="2015" name="Nature">
        <title>Complex archaea that bridge the gap between prokaryotes and eukaryotes.</title>
        <authorList>
            <person name="Spang A."/>
            <person name="Saw J.H."/>
            <person name="Jorgensen S.L."/>
            <person name="Zaremba-Niedzwiedzka K."/>
            <person name="Martijn J."/>
            <person name="Lind A.E."/>
            <person name="van Eijk R."/>
            <person name="Schleper C."/>
            <person name="Guy L."/>
            <person name="Ettema T.J."/>
        </authorList>
    </citation>
    <scope>NUCLEOTIDE SEQUENCE</scope>
</reference>
<proteinExistence type="predicted"/>
<keyword evidence="1" id="KW-1133">Transmembrane helix</keyword>
<name>A0A0F9CYG0_9ZZZZ</name>
<sequence>MKEKVIEGLFGKGGLFRVRGIAFLSLVGGLIYLTVIGSVPIEAYLSITTAVGGAYTVVRAVQERNK</sequence>
<protein>
    <submittedName>
        <fullName evidence="2">Uncharacterized protein</fullName>
    </submittedName>
</protein>
<accession>A0A0F9CYG0</accession>
<gene>
    <name evidence="2" type="ORF">LCGC14_2344620</name>
</gene>
<keyword evidence="1" id="KW-0812">Transmembrane</keyword>
<comment type="caution">
    <text evidence="2">The sequence shown here is derived from an EMBL/GenBank/DDBJ whole genome shotgun (WGS) entry which is preliminary data.</text>
</comment>
<feature type="transmembrane region" description="Helical" evidence="1">
    <location>
        <begin position="43"/>
        <end position="61"/>
    </location>
</feature>
<dbReference type="AlphaFoldDB" id="A0A0F9CYG0"/>
<organism evidence="2">
    <name type="scientific">marine sediment metagenome</name>
    <dbReference type="NCBI Taxonomy" id="412755"/>
    <lineage>
        <taxon>unclassified sequences</taxon>
        <taxon>metagenomes</taxon>
        <taxon>ecological metagenomes</taxon>
    </lineage>
</organism>
<dbReference type="EMBL" id="LAZR01033996">
    <property type="protein sequence ID" value="KKL46531.1"/>
    <property type="molecule type" value="Genomic_DNA"/>
</dbReference>
<keyword evidence="1" id="KW-0472">Membrane</keyword>
<feature type="transmembrane region" description="Helical" evidence="1">
    <location>
        <begin position="20"/>
        <end position="37"/>
    </location>
</feature>